<accession>A0A0I9TRW1</accession>
<dbReference type="STRING" id="1202450.B586_10935"/>
<proteinExistence type="inferred from homology"/>
<comment type="similarity">
    <text evidence="1">Belongs to the isochorismatase family.</text>
</comment>
<dbReference type="OrthoDB" id="9791276at2"/>
<dbReference type="PANTHER" id="PTHR11080:SF2">
    <property type="entry name" value="LD05707P"/>
    <property type="match status" value="1"/>
</dbReference>
<evidence type="ECO:0000313" key="9">
    <source>
        <dbReference type="EMBL" id="KLO36765.1"/>
    </source>
</evidence>
<keyword evidence="10" id="KW-1185">Reference proteome</keyword>
<organism evidence="9 10">
    <name type="scientific">Mycobacterium haemophilum</name>
    <dbReference type="NCBI Taxonomy" id="29311"/>
    <lineage>
        <taxon>Bacteria</taxon>
        <taxon>Bacillati</taxon>
        <taxon>Actinomycetota</taxon>
        <taxon>Actinomycetes</taxon>
        <taxon>Mycobacteriales</taxon>
        <taxon>Mycobacteriaceae</taxon>
        <taxon>Mycobacterium</taxon>
    </lineage>
</organism>
<evidence type="ECO:0000259" key="8">
    <source>
        <dbReference type="Pfam" id="PF00857"/>
    </source>
</evidence>
<dbReference type="GO" id="GO:0019363">
    <property type="term" value="P:pyridine nucleotide biosynthetic process"/>
    <property type="evidence" value="ECO:0007669"/>
    <property type="project" value="UniProtKB-KW"/>
</dbReference>
<dbReference type="GO" id="GO:0008936">
    <property type="term" value="F:nicotinamidase activity"/>
    <property type="evidence" value="ECO:0007669"/>
    <property type="project" value="UniProtKB-EC"/>
</dbReference>
<comment type="caution">
    <text evidence="9">The sequence shown here is derived from an EMBL/GenBank/DDBJ whole genome shotgun (WGS) entry which is preliminary data.</text>
</comment>
<gene>
    <name evidence="9" type="ORF">ABH38_10075</name>
</gene>
<evidence type="ECO:0000256" key="3">
    <source>
        <dbReference type="ARBA" id="ARBA00022723"/>
    </source>
</evidence>
<evidence type="ECO:0000256" key="1">
    <source>
        <dbReference type="ARBA" id="ARBA00006336"/>
    </source>
</evidence>
<comment type="pathway">
    <text evidence="5">Cofactor biosynthesis; nicotinate biosynthesis; nicotinate from nicotinamide: step 1/1.</text>
</comment>
<dbReference type="Gene3D" id="3.40.50.850">
    <property type="entry name" value="Isochorismatase-like"/>
    <property type="match status" value="1"/>
</dbReference>
<dbReference type="InterPro" id="IPR052347">
    <property type="entry name" value="Isochorismatase_Nicotinamidase"/>
</dbReference>
<evidence type="ECO:0000313" key="10">
    <source>
        <dbReference type="Proteomes" id="UP000036334"/>
    </source>
</evidence>
<dbReference type="InterPro" id="IPR000868">
    <property type="entry name" value="Isochorismatase-like_dom"/>
</dbReference>
<dbReference type="SUPFAM" id="SSF52499">
    <property type="entry name" value="Isochorismatase-like hydrolases"/>
    <property type="match status" value="1"/>
</dbReference>
<dbReference type="RefSeq" id="WP_047314043.1">
    <property type="nucleotide sequence ID" value="NZ_LDPQ01000004.1"/>
</dbReference>
<sequence length="186" mass="19987">MRALIIVDMQNDFCTGGSVPVAGADALPHAINAYLAQHPSYQHVVATKDYHINPGEHFSDTPDYVSSWPPHCVAGTYGADFHPDLDTSPVEAVFRKGAYSGAYSGFEGVNETETPLLDWLLRHEVNEVDVVGVATDFCVCKTAQDAARAGFTTRVLLDLSVGSRAQSTMEALDEMRKAGVAVVLSS</sequence>
<dbReference type="InterPro" id="IPR036380">
    <property type="entry name" value="Isochorismatase-like_sf"/>
</dbReference>
<dbReference type="EC" id="3.5.1.19" evidence="6"/>
<protein>
    <recommendedName>
        <fullName evidence="6">nicotinamidase</fullName>
        <ecNumber evidence="6">3.5.1.19</ecNumber>
    </recommendedName>
    <alternativeName>
        <fullName evidence="7">Nicotinamide deamidase</fullName>
    </alternativeName>
</protein>
<dbReference type="Proteomes" id="UP000036334">
    <property type="component" value="Unassembled WGS sequence"/>
</dbReference>
<name>A0A0I9TRW1_9MYCO</name>
<evidence type="ECO:0000256" key="7">
    <source>
        <dbReference type="ARBA" id="ARBA00043224"/>
    </source>
</evidence>
<evidence type="ECO:0000256" key="4">
    <source>
        <dbReference type="ARBA" id="ARBA00022801"/>
    </source>
</evidence>
<evidence type="ECO:0000256" key="5">
    <source>
        <dbReference type="ARBA" id="ARBA00037900"/>
    </source>
</evidence>
<evidence type="ECO:0000256" key="2">
    <source>
        <dbReference type="ARBA" id="ARBA00022642"/>
    </source>
</evidence>
<dbReference type="EMBL" id="LDPR01000007">
    <property type="protein sequence ID" value="KLO36765.1"/>
    <property type="molecule type" value="Genomic_DNA"/>
</dbReference>
<dbReference type="GO" id="GO:0046872">
    <property type="term" value="F:metal ion binding"/>
    <property type="evidence" value="ECO:0007669"/>
    <property type="project" value="UniProtKB-KW"/>
</dbReference>
<keyword evidence="4" id="KW-0378">Hydrolase</keyword>
<feature type="domain" description="Isochorismatase-like" evidence="8">
    <location>
        <begin position="3"/>
        <end position="183"/>
    </location>
</feature>
<keyword evidence="3" id="KW-0479">Metal-binding</keyword>
<dbReference type="PATRIC" id="fig|29311.18.peg.3180"/>
<evidence type="ECO:0000256" key="6">
    <source>
        <dbReference type="ARBA" id="ARBA00039017"/>
    </source>
</evidence>
<dbReference type="PANTHER" id="PTHR11080">
    <property type="entry name" value="PYRAZINAMIDASE/NICOTINAMIDASE"/>
    <property type="match status" value="1"/>
</dbReference>
<dbReference type="Pfam" id="PF00857">
    <property type="entry name" value="Isochorismatase"/>
    <property type="match status" value="1"/>
</dbReference>
<dbReference type="AlphaFoldDB" id="A0A0I9TRW1"/>
<reference evidence="9 10" key="1">
    <citation type="submission" date="2015-05" db="EMBL/GenBank/DDBJ databases">
        <title>Genome sequence of Mycobacterium haemophilum.</title>
        <authorList>
            <person name="Greninger A.L."/>
            <person name="Cunningham G."/>
            <person name="Miller S."/>
        </authorList>
    </citation>
    <scope>NUCLEOTIDE SEQUENCE [LARGE SCALE GENOMIC DNA]</scope>
    <source>
        <strain evidence="10">UC1</strain>
    </source>
</reference>
<keyword evidence="2" id="KW-0662">Pyridine nucleotide biosynthesis</keyword>